<dbReference type="GO" id="GO:0008528">
    <property type="term" value="F:G protein-coupled peptide receptor activity"/>
    <property type="evidence" value="ECO:0007669"/>
    <property type="project" value="TreeGrafter"/>
</dbReference>
<evidence type="ECO:0000256" key="4">
    <source>
        <dbReference type="ARBA" id="ARBA00022692"/>
    </source>
</evidence>
<feature type="domain" description="G-protein coupled receptors family 2 profile 1" evidence="12">
    <location>
        <begin position="14"/>
        <end position="112"/>
    </location>
</feature>
<keyword evidence="16" id="KW-1185">Reference proteome</keyword>
<dbReference type="AlphaFoldDB" id="A0A814IFU3"/>
<accession>A0A814IFU3</accession>
<keyword evidence="3" id="KW-1003">Cell membrane</keyword>
<keyword evidence="8" id="KW-0675">Receptor</keyword>
<evidence type="ECO:0000313" key="15">
    <source>
        <dbReference type="EMBL" id="CAF1298420.1"/>
    </source>
</evidence>
<feature type="transmembrane region" description="Helical" evidence="11">
    <location>
        <begin position="167"/>
        <end position="186"/>
    </location>
</feature>
<feature type="transmembrane region" description="Helical" evidence="11">
    <location>
        <begin position="260"/>
        <end position="279"/>
    </location>
</feature>
<dbReference type="PROSITE" id="PS50261">
    <property type="entry name" value="G_PROTEIN_RECEP_F2_4"/>
    <property type="match status" value="1"/>
</dbReference>
<evidence type="ECO:0000256" key="5">
    <source>
        <dbReference type="ARBA" id="ARBA00022989"/>
    </source>
</evidence>
<dbReference type="Pfam" id="PF00002">
    <property type="entry name" value="7tm_2"/>
    <property type="match status" value="1"/>
</dbReference>
<keyword evidence="5 11" id="KW-1133">Transmembrane helix</keyword>
<dbReference type="InterPro" id="IPR036445">
    <property type="entry name" value="GPCR_2_extracell_dom_sf"/>
</dbReference>
<evidence type="ECO:0000313" key="17">
    <source>
        <dbReference type="Proteomes" id="UP000663882"/>
    </source>
</evidence>
<evidence type="ECO:0000256" key="7">
    <source>
        <dbReference type="ARBA" id="ARBA00023136"/>
    </source>
</evidence>
<dbReference type="Gene3D" id="4.10.1240.10">
    <property type="entry name" value="GPCR, family 2, extracellular hormone receptor domain"/>
    <property type="match status" value="1"/>
</dbReference>
<dbReference type="Proteomes" id="UP000663870">
    <property type="component" value="Unassembled WGS sequence"/>
</dbReference>
<dbReference type="Pfam" id="PF02793">
    <property type="entry name" value="HRM"/>
    <property type="match status" value="1"/>
</dbReference>
<organism evidence="14 17">
    <name type="scientific">Rotaria sordida</name>
    <dbReference type="NCBI Taxonomy" id="392033"/>
    <lineage>
        <taxon>Eukaryota</taxon>
        <taxon>Metazoa</taxon>
        <taxon>Spiralia</taxon>
        <taxon>Gnathifera</taxon>
        <taxon>Rotifera</taxon>
        <taxon>Eurotatoria</taxon>
        <taxon>Bdelloidea</taxon>
        <taxon>Philodinida</taxon>
        <taxon>Philodinidae</taxon>
        <taxon>Rotaria</taxon>
    </lineage>
</organism>
<evidence type="ECO:0000256" key="1">
    <source>
        <dbReference type="ARBA" id="ARBA00004651"/>
    </source>
</evidence>
<dbReference type="GO" id="GO:0007188">
    <property type="term" value="P:adenylate cyclase-modulating G protein-coupled receptor signaling pathway"/>
    <property type="evidence" value="ECO:0007669"/>
    <property type="project" value="TreeGrafter"/>
</dbReference>
<dbReference type="EMBL" id="CAJNOO010000744">
    <property type="protein sequence ID" value="CAF1023982.1"/>
    <property type="molecule type" value="Genomic_DNA"/>
</dbReference>
<protein>
    <submittedName>
        <fullName evidence="14">Uncharacterized protein</fullName>
    </submittedName>
</protein>
<evidence type="ECO:0000256" key="6">
    <source>
        <dbReference type="ARBA" id="ARBA00023040"/>
    </source>
</evidence>
<sequence>MKALISYSKQMADSCTSTYNISSVGANDSYCPALFDRIACWPPTEPGVRRYISCPSNVFPNSSSDGIDIFIIEYVNSNKNFLIAYATRLCTNQSRWEDKSHYGLCIGCSPDELSNSSRTNTFSLPAAYIVTRRYFIVCANGLSIILLACGILILLGNSRLRQCSRNILHVNVFLVFLIRSAIQLIAELRMSRGYFAHNVFDRTDACNRTTTYFKEDQLLDCKLFTILMNYINSSVSHWFVFCEAFYLFRLLRAKAYKDRVRWYILTGWLAPLILTILTYTTRYMKKTDLHTCWFEPSTYDWILHGPNVILQIFNFIIFIYICVLLARKLNKTYRTAAFSDRRRFAKYSRLTRSTLILLPVFGIHYFLFMWNTKPFLISNLILIHLTVHTVASSLQGLIVALIYTLINAEVQREMFRSFDRCLTRNNTRWQQPYLFRNYMNKLDNDRLYSLGYPVRSTPVQYRQKSQLTGVIQYHRCGNQHKFSLSNPSQQNSINTATAIAKELSLLNSTATRRQSLVNIQNNPVYFT</sequence>
<evidence type="ECO:0000259" key="12">
    <source>
        <dbReference type="PROSITE" id="PS50227"/>
    </source>
</evidence>
<dbReference type="SMART" id="SM00008">
    <property type="entry name" value="HormR"/>
    <property type="match status" value="1"/>
</dbReference>
<evidence type="ECO:0000313" key="14">
    <source>
        <dbReference type="EMBL" id="CAF1023982.1"/>
    </source>
</evidence>
<evidence type="ECO:0000259" key="13">
    <source>
        <dbReference type="PROSITE" id="PS50261"/>
    </source>
</evidence>
<comment type="caution">
    <text evidence="14">The sequence shown here is derived from an EMBL/GenBank/DDBJ whole genome shotgun (WGS) entry which is preliminary data.</text>
</comment>
<dbReference type="PROSITE" id="PS00649">
    <property type="entry name" value="G_PROTEIN_RECEP_F2_1"/>
    <property type="match status" value="1"/>
</dbReference>
<feature type="transmembrane region" description="Helical" evidence="11">
    <location>
        <begin position="134"/>
        <end position="155"/>
    </location>
</feature>
<dbReference type="InterPro" id="IPR017981">
    <property type="entry name" value="GPCR_2-like_7TM"/>
</dbReference>
<dbReference type="InterPro" id="IPR000832">
    <property type="entry name" value="GPCR_2_secretin-like"/>
</dbReference>
<dbReference type="GO" id="GO:0007166">
    <property type="term" value="P:cell surface receptor signaling pathway"/>
    <property type="evidence" value="ECO:0007669"/>
    <property type="project" value="InterPro"/>
</dbReference>
<dbReference type="InterPro" id="IPR050332">
    <property type="entry name" value="GPCR_2"/>
</dbReference>
<keyword evidence="10" id="KW-0807">Transducer</keyword>
<evidence type="ECO:0000256" key="11">
    <source>
        <dbReference type="SAM" id="Phobius"/>
    </source>
</evidence>
<dbReference type="GO" id="GO:0017046">
    <property type="term" value="F:peptide hormone binding"/>
    <property type="evidence" value="ECO:0007669"/>
    <property type="project" value="TreeGrafter"/>
</dbReference>
<comment type="similarity">
    <text evidence="2">Belongs to the G-protein coupled receptor 2 family.</text>
</comment>
<dbReference type="GO" id="GO:0005886">
    <property type="term" value="C:plasma membrane"/>
    <property type="evidence" value="ECO:0007669"/>
    <property type="project" value="UniProtKB-SubCell"/>
</dbReference>
<name>A0A814IFU3_9BILA</name>
<dbReference type="InterPro" id="IPR001879">
    <property type="entry name" value="GPCR_2_extracellular_dom"/>
</dbReference>
<feature type="transmembrane region" description="Helical" evidence="11">
    <location>
        <begin position="350"/>
        <end position="368"/>
    </location>
</feature>
<keyword evidence="4 11" id="KW-0812">Transmembrane</keyword>
<evidence type="ECO:0000256" key="8">
    <source>
        <dbReference type="ARBA" id="ARBA00023170"/>
    </source>
</evidence>
<proteinExistence type="inferred from homology"/>
<feature type="transmembrane region" description="Helical" evidence="11">
    <location>
        <begin position="380"/>
        <end position="406"/>
    </location>
</feature>
<dbReference type="Gene3D" id="1.20.1070.10">
    <property type="entry name" value="Rhodopsin 7-helix transmembrane proteins"/>
    <property type="match status" value="1"/>
</dbReference>
<evidence type="ECO:0000256" key="2">
    <source>
        <dbReference type="ARBA" id="ARBA00005314"/>
    </source>
</evidence>
<keyword evidence="6" id="KW-0297">G-protein coupled receptor</keyword>
<dbReference type="PANTHER" id="PTHR45620:SF1">
    <property type="entry name" value="G-PROTEIN COUPLED RECEPTORS FAMILY 2 PROFILE 2 DOMAIN-CONTAINING PROTEIN"/>
    <property type="match status" value="1"/>
</dbReference>
<feature type="transmembrane region" description="Helical" evidence="11">
    <location>
        <begin position="308"/>
        <end position="329"/>
    </location>
</feature>
<evidence type="ECO:0000256" key="3">
    <source>
        <dbReference type="ARBA" id="ARBA00022475"/>
    </source>
</evidence>
<dbReference type="EMBL" id="CAJNOL010001148">
    <property type="protein sequence ID" value="CAF1298420.1"/>
    <property type="molecule type" value="Genomic_DNA"/>
</dbReference>
<evidence type="ECO:0000256" key="10">
    <source>
        <dbReference type="ARBA" id="ARBA00023224"/>
    </source>
</evidence>
<evidence type="ECO:0000313" key="16">
    <source>
        <dbReference type="Proteomes" id="UP000663870"/>
    </source>
</evidence>
<dbReference type="PROSITE" id="PS50227">
    <property type="entry name" value="G_PROTEIN_RECEP_F2_3"/>
    <property type="match status" value="1"/>
</dbReference>
<reference evidence="14" key="1">
    <citation type="submission" date="2021-02" db="EMBL/GenBank/DDBJ databases">
        <authorList>
            <person name="Nowell W R."/>
        </authorList>
    </citation>
    <scope>NUCLEOTIDE SEQUENCE</scope>
</reference>
<dbReference type="PANTHER" id="PTHR45620">
    <property type="entry name" value="PDF RECEPTOR-LIKE PROTEIN-RELATED"/>
    <property type="match status" value="1"/>
</dbReference>
<feature type="domain" description="G-protein coupled receptors family 2 profile 2" evidence="13">
    <location>
        <begin position="132"/>
        <end position="407"/>
    </location>
</feature>
<keyword evidence="9" id="KW-0325">Glycoprotein</keyword>
<dbReference type="SUPFAM" id="SSF111418">
    <property type="entry name" value="Hormone receptor domain"/>
    <property type="match status" value="1"/>
</dbReference>
<dbReference type="InterPro" id="IPR017983">
    <property type="entry name" value="GPCR_2_secretin-like_CS"/>
</dbReference>
<feature type="transmembrane region" description="Helical" evidence="11">
    <location>
        <begin position="223"/>
        <end position="248"/>
    </location>
</feature>
<keyword evidence="7 11" id="KW-0472">Membrane</keyword>
<dbReference type="PRINTS" id="PR00249">
    <property type="entry name" value="GPCRSECRETIN"/>
</dbReference>
<comment type="subcellular location">
    <subcellularLocation>
        <location evidence="1">Cell membrane</location>
        <topology evidence="1">Multi-pass membrane protein</topology>
    </subcellularLocation>
</comment>
<evidence type="ECO:0000256" key="9">
    <source>
        <dbReference type="ARBA" id="ARBA00023180"/>
    </source>
</evidence>
<gene>
    <name evidence="15" type="ORF">JXQ802_LOCUS29367</name>
    <name evidence="14" type="ORF">RFH988_LOCUS15347</name>
</gene>
<dbReference type="OrthoDB" id="6022368at2759"/>
<dbReference type="Proteomes" id="UP000663882">
    <property type="component" value="Unassembled WGS sequence"/>
</dbReference>